<feature type="region of interest" description="Disordered" evidence="1">
    <location>
        <begin position="172"/>
        <end position="196"/>
    </location>
</feature>
<evidence type="ECO:0000313" key="3">
    <source>
        <dbReference type="EMBL" id="SHN19751.1"/>
    </source>
</evidence>
<evidence type="ECO:0000256" key="1">
    <source>
        <dbReference type="SAM" id="MobiDB-lite"/>
    </source>
</evidence>
<dbReference type="EMBL" id="FRCS01000003">
    <property type="protein sequence ID" value="SHN19751.1"/>
    <property type="molecule type" value="Genomic_DNA"/>
</dbReference>
<accession>A0A1M7PQP0</accession>
<name>A0A1M7PQP0_9ACTN</name>
<dbReference type="AlphaFoldDB" id="A0A1M7PQP0"/>
<dbReference type="InterPro" id="IPR005094">
    <property type="entry name" value="Endonuclease_MobA/VirD2"/>
</dbReference>
<evidence type="ECO:0000313" key="4">
    <source>
        <dbReference type="Proteomes" id="UP000184440"/>
    </source>
</evidence>
<reference evidence="3 4" key="1">
    <citation type="submission" date="2016-11" db="EMBL/GenBank/DDBJ databases">
        <authorList>
            <person name="Jaros S."/>
            <person name="Januszkiewicz K."/>
            <person name="Wedrychowicz H."/>
        </authorList>
    </citation>
    <scope>NUCLEOTIDE SEQUENCE [LARGE SCALE GENOMIC DNA]</scope>
    <source>
        <strain evidence="3 4">DSM 46144</strain>
    </source>
</reference>
<gene>
    <name evidence="3" type="ORF">SAMN05443668_103594</name>
</gene>
<dbReference type="Pfam" id="PF03432">
    <property type="entry name" value="Relaxase"/>
    <property type="match status" value="1"/>
</dbReference>
<protein>
    <submittedName>
        <fullName evidence="3">Relaxase/Mobilisation nuclease domain-containing protein</fullName>
    </submittedName>
</protein>
<dbReference type="STRING" id="134849.SAMN05443668_103594"/>
<feature type="region of interest" description="Disordered" evidence="1">
    <location>
        <begin position="448"/>
        <end position="482"/>
    </location>
</feature>
<dbReference type="Proteomes" id="UP000184440">
    <property type="component" value="Unassembled WGS sequence"/>
</dbReference>
<proteinExistence type="predicted"/>
<keyword evidence="4" id="KW-1185">Reference proteome</keyword>
<evidence type="ECO:0000259" key="2">
    <source>
        <dbReference type="Pfam" id="PF03432"/>
    </source>
</evidence>
<dbReference type="RefSeq" id="WP_073256773.1">
    <property type="nucleotide sequence ID" value="NZ_FRCS01000003.1"/>
</dbReference>
<feature type="domain" description="MobA/VirD2-like nuclease" evidence="2">
    <location>
        <begin position="73"/>
        <end position="169"/>
    </location>
</feature>
<organism evidence="3 4">
    <name type="scientific">Cryptosporangium aurantiacum</name>
    <dbReference type="NCBI Taxonomy" id="134849"/>
    <lineage>
        <taxon>Bacteria</taxon>
        <taxon>Bacillati</taxon>
        <taxon>Actinomycetota</taxon>
        <taxon>Actinomycetes</taxon>
        <taxon>Cryptosporangiales</taxon>
        <taxon>Cryptosporangiaceae</taxon>
        <taxon>Cryptosporangium</taxon>
    </lineage>
</organism>
<sequence length="482" mass="53798">MIARVHPPGVNVVGLLKYLYGPGRHEEHRDPRLVTAWNGAGARDLLEPERTARGGWRVKELADALLDPVRFSDRAPDRPVWHCSVRLAPEDRTLSDAQWRHIAGELMAQAGLAPHADDGSVRWVAVRHGDDHIHLVATLARQDGRSIRNFRDLYRLRAACRDLERRYRLRSTAPADRTAHSRPGTAELHKTRRLGRPLTARDQLRRRVRAAAVESADVEDFFAHLRRAGLLVRLRYSAQDPSAITGYAVALPGDRTADDTPVFYGGGRLAPDLSLSRLRQRWTSPPSTRFPPRVDPQLRAWILDQISLTIQDALTPRPRAGVDARIAFAAAATDVITVLAERLPIRDRDDVRDAADTLHRAVAEPLPPTRRPVPHADGLRAMGRLIAVMEQISDHTDLFAVLRLLNNLARLSESLADVRDAQQRTHQAEVARHAANQFRDIVTSSRLHAAEAPPLTRPASRPLSPTPDPRRRRGDIGSGPRP</sequence>